<dbReference type="Proteomes" id="UP001060085">
    <property type="component" value="Linkage Group LG06"/>
</dbReference>
<reference evidence="2" key="1">
    <citation type="journal article" date="2023" name="Nat. Plants">
        <title>Single-cell RNA sequencing provides a high-resolution roadmap for understanding the multicellular compartmentation of specialized metabolism.</title>
        <authorList>
            <person name="Sun S."/>
            <person name="Shen X."/>
            <person name="Li Y."/>
            <person name="Li Y."/>
            <person name="Wang S."/>
            <person name="Li R."/>
            <person name="Zhang H."/>
            <person name="Shen G."/>
            <person name="Guo B."/>
            <person name="Wei J."/>
            <person name="Xu J."/>
            <person name="St-Pierre B."/>
            <person name="Chen S."/>
            <person name="Sun C."/>
        </authorList>
    </citation>
    <scope>NUCLEOTIDE SEQUENCE [LARGE SCALE GENOMIC DNA]</scope>
</reference>
<dbReference type="EMBL" id="CM044706">
    <property type="protein sequence ID" value="KAI5656284.1"/>
    <property type="molecule type" value="Genomic_DNA"/>
</dbReference>
<protein>
    <submittedName>
        <fullName evidence="1">Uncharacterized protein</fullName>
    </submittedName>
</protein>
<sequence>MTILDSGYMMENGSIELPCTPEQERKIVQELTDKAESNLREGNLYYVISNRWFTGWQRYTGQSIGVHVFNEGSTEAQHSGTSERPGPIDNSDIVANGNGNDDPQLVRTIEEGRDYVLVPEEVWERLYGWYTGGPALPRKMISAGDSKQFSVEVFPLCLYLIDSRDKSQNVVRLSKKASLHDLYGTVCQLKGVEPEKARIWDYFNNVKHTALIPSSQTLEESNLQMDQHILLEVQIDGFWSSGIGMDSTGNNMALVPLEPSRSPVTIAGGPALSNGHSSGYGSNIYPGISLNSSYGDMEDGSHGLKPVTRGGDRAGLAGLQNLGNTCFMNSALQCLVHTPPIVEYFLQDYTDEINRQNPLGMHGELALAFGELLRKLWSSGRVPVAPRAFKGKLARFAPQFSGYNQHDSQELLAFLLDGLHEDLNRVKQKPYIETKDSDGRPDEEVADEFWRYHKARNDSIIVDVCQGQYKSTLVCPVCSKISITFDPFMYLSLPLPSTATRTMTVTVFYGDGSGLPMPYTVTVLKHGCCKDLMLALGAACCLSDNEFLLLAEVYEHRIYRYLENPSELLGSIKDDEHIVAYRLSKRAADLTRLEISHRYLEKSILDNLKAGERKLFLTPLITFLEDPQSGSDIDQAVSRMLSPLRRKAFLPSATVNYGGEPLSGHSTQLVPTMQSMETTESEEMFGNELTFQICTTDDRGLSCRPIFKDSPVKFSRVTKVLVDWTDKEQEMYDASYLKDLPEVHKSGLTVKKTKQEAISLFSCLDAFLKEEPLGPDDMWYCPRCKEHRQATKKLDLWRLPDILVFHLKRFSYSRWLKNKLDTFVNFPIRNLDLSKYVKSKEASEGSHIYELYAISNHYGGLGGGHYSAYCKLIDDNRWYHFDDSHVSPVSEDEIKTSAAYVLFYRRVRMQPDGYMGETSQSFRAA</sequence>
<evidence type="ECO:0000313" key="1">
    <source>
        <dbReference type="EMBL" id="KAI5656284.1"/>
    </source>
</evidence>
<accession>A0ACC0A6R0</accession>
<keyword evidence="2" id="KW-1185">Reference proteome</keyword>
<comment type="caution">
    <text evidence="1">The sequence shown here is derived from an EMBL/GenBank/DDBJ whole genome shotgun (WGS) entry which is preliminary data.</text>
</comment>
<proteinExistence type="predicted"/>
<gene>
    <name evidence="1" type="ORF">M9H77_25077</name>
</gene>
<organism evidence="1 2">
    <name type="scientific">Catharanthus roseus</name>
    <name type="common">Madagascar periwinkle</name>
    <name type="synonym">Vinca rosea</name>
    <dbReference type="NCBI Taxonomy" id="4058"/>
    <lineage>
        <taxon>Eukaryota</taxon>
        <taxon>Viridiplantae</taxon>
        <taxon>Streptophyta</taxon>
        <taxon>Embryophyta</taxon>
        <taxon>Tracheophyta</taxon>
        <taxon>Spermatophyta</taxon>
        <taxon>Magnoliopsida</taxon>
        <taxon>eudicotyledons</taxon>
        <taxon>Gunneridae</taxon>
        <taxon>Pentapetalae</taxon>
        <taxon>asterids</taxon>
        <taxon>lamiids</taxon>
        <taxon>Gentianales</taxon>
        <taxon>Apocynaceae</taxon>
        <taxon>Rauvolfioideae</taxon>
        <taxon>Vinceae</taxon>
        <taxon>Catharanthinae</taxon>
        <taxon>Catharanthus</taxon>
    </lineage>
</organism>
<name>A0ACC0A6R0_CATRO</name>
<evidence type="ECO:0000313" key="2">
    <source>
        <dbReference type="Proteomes" id="UP001060085"/>
    </source>
</evidence>